<organism evidence="1 2">
    <name type="scientific">Clunio marinus</name>
    <dbReference type="NCBI Taxonomy" id="568069"/>
    <lineage>
        <taxon>Eukaryota</taxon>
        <taxon>Metazoa</taxon>
        <taxon>Ecdysozoa</taxon>
        <taxon>Arthropoda</taxon>
        <taxon>Hexapoda</taxon>
        <taxon>Insecta</taxon>
        <taxon>Pterygota</taxon>
        <taxon>Neoptera</taxon>
        <taxon>Endopterygota</taxon>
        <taxon>Diptera</taxon>
        <taxon>Nematocera</taxon>
        <taxon>Chironomoidea</taxon>
        <taxon>Chironomidae</taxon>
        <taxon>Clunio</taxon>
    </lineage>
</organism>
<keyword evidence="2" id="KW-1185">Reference proteome</keyword>
<protein>
    <submittedName>
        <fullName evidence="1">CLUMA_CG001187, isoform A</fullName>
    </submittedName>
</protein>
<accession>A0A1J1HMC6</accession>
<proteinExistence type="predicted"/>
<dbReference type="EMBL" id="CVRI01000004">
    <property type="protein sequence ID" value="CRK87385.1"/>
    <property type="molecule type" value="Genomic_DNA"/>
</dbReference>
<name>A0A1J1HMC6_9DIPT</name>
<gene>
    <name evidence="1" type="ORF">CLUMA_CG001187</name>
</gene>
<sequence length="81" mass="9517">MAVASFLLLTEDARKRQWKCGKHKKEKKRYEKCTRQAQTIFRLAHENSRMAMAKSTQELCNIKFVEKETICSKECSCDNTK</sequence>
<reference evidence="1 2" key="1">
    <citation type="submission" date="2015-04" db="EMBL/GenBank/DDBJ databases">
        <authorList>
            <person name="Syromyatnikov M.Y."/>
            <person name="Popov V.N."/>
        </authorList>
    </citation>
    <scope>NUCLEOTIDE SEQUENCE [LARGE SCALE GENOMIC DNA]</scope>
</reference>
<evidence type="ECO:0000313" key="2">
    <source>
        <dbReference type="Proteomes" id="UP000183832"/>
    </source>
</evidence>
<dbReference type="AlphaFoldDB" id="A0A1J1HMC6"/>
<evidence type="ECO:0000313" key="1">
    <source>
        <dbReference type="EMBL" id="CRK87385.1"/>
    </source>
</evidence>
<dbReference type="Proteomes" id="UP000183832">
    <property type="component" value="Unassembled WGS sequence"/>
</dbReference>